<sequence>MEEAWMDAPETRASRDLYRFGRQSEGLVLYLFISSILPSNRSIRDKSIRNFKIDSAVVLATPTDQVSGCILPSVGSKLARYYGLIDHRMYRNSTLASVYWLIQYHRAFSWNYSKRTKATDRANI</sequence>
<dbReference type="Proteomes" id="UP000249402">
    <property type="component" value="Unassembled WGS sequence"/>
</dbReference>
<dbReference type="GeneID" id="37228653"/>
<gene>
    <name evidence="1" type="ORF">BO80DRAFT_49282</name>
</gene>
<protein>
    <submittedName>
        <fullName evidence="1">Uncharacterized protein</fullName>
    </submittedName>
</protein>
<reference evidence="1 2" key="1">
    <citation type="submission" date="2018-02" db="EMBL/GenBank/DDBJ databases">
        <title>The genomes of Aspergillus section Nigri reveals drivers in fungal speciation.</title>
        <authorList>
            <consortium name="DOE Joint Genome Institute"/>
            <person name="Vesth T.C."/>
            <person name="Nybo J."/>
            <person name="Theobald S."/>
            <person name="Brandl J."/>
            <person name="Frisvad J.C."/>
            <person name="Nielsen K.F."/>
            <person name="Lyhne E.K."/>
            <person name="Kogle M.E."/>
            <person name="Kuo A."/>
            <person name="Riley R."/>
            <person name="Clum A."/>
            <person name="Nolan M."/>
            <person name="Lipzen A."/>
            <person name="Salamov A."/>
            <person name="Henrissat B."/>
            <person name="Wiebenga A."/>
            <person name="De vries R.P."/>
            <person name="Grigoriev I.V."/>
            <person name="Mortensen U.H."/>
            <person name="Andersen M.R."/>
            <person name="Baker S.E."/>
        </authorList>
    </citation>
    <scope>NUCLEOTIDE SEQUENCE [LARGE SCALE GENOMIC DNA]</scope>
    <source>
        <strain evidence="1 2">CBS 121593</strain>
    </source>
</reference>
<keyword evidence="2" id="KW-1185">Reference proteome</keyword>
<organism evidence="1 2">
    <name type="scientific">Aspergillus ibericus CBS 121593</name>
    <dbReference type="NCBI Taxonomy" id="1448316"/>
    <lineage>
        <taxon>Eukaryota</taxon>
        <taxon>Fungi</taxon>
        <taxon>Dikarya</taxon>
        <taxon>Ascomycota</taxon>
        <taxon>Pezizomycotina</taxon>
        <taxon>Eurotiomycetes</taxon>
        <taxon>Eurotiomycetidae</taxon>
        <taxon>Eurotiales</taxon>
        <taxon>Aspergillaceae</taxon>
        <taxon>Aspergillus</taxon>
        <taxon>Aspergillus subgen. Circumdati</taxon>
    </lineage>
</organism>
<dbReference type="EMBL" id="KZ824433">
    <property type="protein sequence ID" value="RAL02007.1"/>
    <property type="molecule type" value="Genomic_DNA"/>
</dbReference>
<dbReference type="RefSeq" id="XP_025576334.1">
    <property type="nucleotide sequence ID" value="XM_025723788.1"/>
</dbReference>
<name>A0A395H298_9EURO</name>
<evidence type="ECO:0000313" key="1">
    <source>
        <dbReference type="EMBL" id="RAL02007.1"/>
    </source>
</evidence>
<evidence type="ECO:0000313" key="2">
    <source>
        <dbReference type="Proteomes" id="UP000249402"/>
    </source>
</evidence>
<accession>A0A395H298</accession>
<proteinExistence type="predicted"/>
<dbReference type="VEuPathDB" id="FungiDB:BO80DRAFT_49282"/>
<dbReference type="AlphaFoldDB" id="A0A395H298"/>